<comment type="caution">
    <text evidence="2">The sequence shown here is derived from an EMBL/GenBank/DDBJ whole genome shotgun (WGS) entry which is preliminary data.</text>
</comment>
<feature type="transmembrane region" description="Helical" evidence="1">
    <location>
        <begin position="20"/>
        <end position="43"/>
    </location>
</feature>
<proteinExistence type="predicted"/>
<name>A0A2T9K2X4_9CAUL</name>
<dbReference type="AlphaFoldDB" id="A0A2T9K2X4"/>
<organism evidence="2 3">
    <name type="scientific">Caulobacter endophyticus</name>
    <dbReference type="NCBI Taxonomy" id="2172652"/>
    <lineage>
        <taxon>Bacteria</taxon>
        <taxon>Pseudomonadati</taxon>
        <taxon>Pseudomonadota</taxon>
        <taxon>Alphaproteobacteria</taxon>
        <taxon>Caulobacterales</taxon>
        <taxon>Caulobacteraceae</taxon>
        <taxon>Caulobacter</taxon>
    </lineage>
</organism>
<keyword evidence="1" id="KW-0812">Transmembrane</keyword>
<gene>
    <name evidence="2" type="ORF">DDF67_10400</name>
</gene>
<evidence type="ECO:0000313" key="3">
    <source>
        <dbReference type="Proteomes" id="UP000245073"/>
    </source>
</evidence>
<reference evidence="2 3" key="1">
    <citation type="submission" date="2018-04" db="EMBL/GenBank/DDBJ databases">
        <title>The genome sequence of Caulobacter sp. 744.</title>
        <authorList>
            <person name="Gao J."/>
            <person name="Sun J."/>
        </authorList>
    </citation>
    <scope>NUCLEOTIDE SEQUENCE [LARGE SCALE GENOMIC DNA]</scope>
    <source>
        <strain evidence="2 3">774</strain>
    </source>
</reference>
<dbReference type="Proteomes" id="UP000245073">
    <property type="component" value="Unassembled WGS sequence"/>
</dbReference>
<evidence type="ECO:0000313" key="2">
    <source>
        <dbReference type="EMBL" id="PVM90328.1"/>
    </source>
</evidence>
<keyword evidence="1" id="KW-0472">Membrane</keyword>
<dbReference type="EMBL" id="QDKQ01000035">
    <property type="protein sequence ID" value="PVM90328.1"/>
    <property type="molecule type" value="Genomic_DNA"/>
</dbReference>
<evidence type="ECO:0000256" key="1">
    <source>
        <dbReference type="SAM" id="Phobius"/>
    </source>
</evidence>
<protein>
    <submittedName>
        <fullName evidence="2">Uncharacterized protein</fullName>
    </submittedName>
</protein>
<keyword evidence="3" id="KW-1185">Reference proteome</keyword>
<sequence>MNLFLAWIVTDRFSLTTRQQVIWAGAFLAALAAGQVALLVGWWRGGGARRIRARRGKHEPRGPTR</sequence>
<keyword evidence="1" id="KW-1133">Transmembrane helix</keyword>
<accession>A0A2T9K2X4</accession>